<feature type="domain" description="Lethal giant larvae homologue 2" evidence="12">
    <location>
        <begin position="269"/>
        <end position="371"/>
    </location>
</feature>
<dbReference type="GO" id="GO:0045159">
    <property type="term" value="F:myosin II binding"/>
    <property type="evidence" value="ECO:0007669"/>
    <property type="project" value="TreeGrafter"/>
</dbReference>
<dbReference type="AlphaFoldDB" id="A0AAW1A1I9"/>
<evidence type="ECO:0000256" key="9">
    <source>
        <dbReference type="ARBA" id="ARBA00023136"/>
    </source>
</evidence>
<keyword evidence="8" id="KW-0677">Repeat</keyword>
<keyword evidence="4" id="KW-0268">Exocytosis</keyword>
<dbReference type="GO" id="GO:0008593">
    <property type="term" value="P:regulation of Notch signaling pathway"/>
    <property type="evidence" value="ECO:0007669"/>
    <property type="project" value="TreeGrafter"/>
</dbReference>
<dbReference type="PANTHER" id="PTHR10241">
    <property type="entry name" value="LETHAL 2 GIANT LARVAE PROTEIN"/>
    <property type="match status" value="1"/>
</dbReference>
<evidence type="ECO:0000259" key="13">
    <source>
        <dbReference type="Pfam" id="PF08596"/>
    </source>
</evidence>
<proteinExistence type="inferred from homology"/>
<evidence type="ECO:0000259" key="12">
    <source>
        <dbReference type="Pfam" id="PF08366"/>
    </source>
</evidence>
<evidence type="ECO:0000256" key="7">
    <source>
        <dbReference type="ARBA" id="ARBA00022574"/>
    </source>
</evidence>
<dbReference type="EMBL" id="JAWNGG020000082">
    <property type="protein sequence ID" value="KAK9303164.1"/>
    <property type="molecule type" value="Genomic_DNA"/>
</dbReference>
<evidence type="ECO:0000256" key="3">
    <source>
        <dbReference type="ARBA" id="ARBA00008070"/>
    </source>
</evidence>
<dbReference type="InterPro" id="IPR001680">
    <property type="entry name" value="WD40_rpt"/>
</dbReference>
<comment type="caution">
    <text evidence="14">The sequence shown here is derived from an EMBL/GenBank/DDBJ whole genome shotgun (WGS) entry which is preliminary data.</text>
</comment>
<keyword evidence="9" id="KW-0472">Membrane</keyword>
<accession>A0AAW1A1I9</accession>
<evidence type="ECO:0000256" key="4">
    <source>
        <dbReference type="ARBA" id="ARBA00022483"/>
    </source>
</evidence>
<evidence type="ECO:0000256" key="10">
    <source>
        <dbReference type="PROSITE-ProRule" id="PRU00221"/>
    </source>
</evidence>
<keyword evidence="5" id="KW-0963">Cytoplasm</keyword>
<dbReference type="GO" id="GO:0012505">
    <property type="term" value="C:endomembrane system"/>
    <property type="evidence" value="ECO:0007669"/>
    <property type="project" value="UniProtKB-SubCell"/>
</dbReference>
<evidence type="ECO:0000313" key="14">
    <source>
        <dbReference type="EMBL" id="KAK9303164.1"/>
    </source>
</evidence>
<dbReference type="InterPro" id="IPR000664">
    <property type="entry name" value="Lethal2_giant"/>
</dbReference>
<feature type="compositionally biased region" description="Polar residues" evidence="11">
    <location>
        <begin position="969"/>
        <end position="986"/>
    </location>
</feature>
<dbReference type="PROSITE" id="PS00678">
    <property type="entry name" value="WD_REPEATS_1"/>
    <property type="match status" value="1"/>
</dbReference>
<dbReference type="GO" id="GO:0030866">
    <property type="term" value="P:cortical actin cytoskeleton organization"/>
    <property type="evidence" value="ECO:0007669"/>
    <property type="project" value="TreeGrafter"/>
</dbReference>
<feature type="region of interest" description="Disordered" evidence="11">
    <location>
        <begin position="998"/>
        <end position="1024"/>
    </location>
</feature>
<comment type="subcellular location">
    <subcellularLocation>
        <location evidence="2">Cytoplasm</location>
    </subcellularLocation>
    <subcellularLocation>
        <location evidence="1">Endomembrane system</location>
    </subcellularLocation>
</comment>
<comment type="similarity">
    <text evidence="3">Belongs to the WD repeat L(2)GL family.</text>
</comment>
<dbReference type="GO" id="GO:0005886">
    <property type="term" value="C:plasma membrane"/>
    <property type="evidence" value="ECO:0007669"/>
    <property type="project" value="TreeGrafter"/>
</dbReference>
<dbReference type="GO" id="GO:0006893">
    <property type="term" value="P:Golgi to plasma membrane transport"/>
    <property type="evidence" value="ECO:0007669"/>
    <property type="project" value="TreeGrafter"/>
</dbReference>
<evidence type="ECO:0000256" key="5">
    <source>
        <dbReference type="ARBA" id="ARBA00022490"/>
    </source>
</evidence>
<reference evidence="14 15" key="1">
    <citation type="submission" date="2024-05" db="EMBL/GenBank/DDBJ databases">
        <title>The nuclear and mitochondrial genome assemblies of Tetragonisca angustula (Apidae: Meliponini), a tiny yet remarkable pollinator in the Neotropics.</title>
        <authorList>
            <person name="Ferrari R."/>
            <person name="Ricardo P.C."/>
            <person name="Dias F.C."/>
            <person name="Araujo N.S."/>
            <person name="Soares D.O."/>
            <person name="Zhou Q.-S."/>
            <person name="Zhu C.-D."/>
            <person name="Coutinho L."/>
            <person name="Airas M.C."/>
            <person name="Batista T.M."/>
        </authorList>
    </citation>
    <scope>NUCLEOTIDE SEQUENCE [LARGE SCALE GENOMIC DNA]</scope>
    <source>
        <strain evidence="14">ASF017062</strain>
        <tissue evidence="14">Abdomen</tissue>
    </source>
</reference>
<name>A0AAW1A1I9_9HYME</name>
<feature type="domain" description="Lethal giant larvae (Lgl)-like C-terminal" evidence="13">
    <location>
        <begin position="741"/>
        <end position="940"/>
    </location>
</feature>
<dbReference type="PROSITE" id="PS50082">
    <property type="entry name" value="WD_REPEATS_2"/>
    <property type="match status" value="1"/>
</dbReference>
<evidence type="ECO:0000313" key="15">
    <source>
        <dbReference type="Proteomes" id="UP001432146"/>
    </source>
</evidence>
<evidence type="ECO:0008006" key="16">
    <source>
        <dbReference type="Google" id="ProtNLM"/>
    </source>
</evidence>
<dbReference type="Pfam" id="PF08366">
    <property type="entry name" value="LLGL"/>
    <property type="match status" value="1"/>
</dbReference>
<dbReference type="InterPro" id="IPR036322">
    <property type="entry name" value="WD40_repeat_dom_sf"/>
</dbReference>
<dbReference type="InterPro" id="IPR013577">
    <property type="entry name" value="LLGL2"/>
</dbReference>
<keyword evidence="6" id="KW-0597">Phosphoprotein</keyword>
<dbReference type="GO" id="GO:0005096">
    <property type="term" value="F:GTPase activator activity"/>
    <property type="evidence" value="ECO:0007669"/>
    <property type="project" value="TreeGrafter"/>
</dbReference>
<sequence>MLKFIRGKGQQPTTERQKLQKDLFAFRKTVQHGFPNKPTALAWDPSLRLMIIGTASGAIKVFGRPGVEFYGQHTIESGENAVTKIIALPNEGRVVSLCDDNSLHLWEINESSVVETKTLSLEGKLKKISAMCLESSGEHLLLGTEGGNIYLLNLKTFMMPDNIIYQDVVMQNVPDDYKKNPGAVEAIAEQPGHPDNILIGYNRGLMVLWNKATPGAQQLMGLFSRTQTFVSTQQLESVHWVSETRFVSSHNDGSYAFWSPGSDSMLESTTPYGPFPCKAVTKILIYSTAELGELILFSGGMQRASYGDRHTITVMAKGKHVVFDFTSKVIDFFTVFPKQQDGKDPPDSPEALIVLAEEEIVAIDLTDPDWKMMALPYLVSLHASAVTCSQHVSNVPEELWEIIVAAGKAQTEHLYSDKPWPIDGGIILNQKSENNKSKELLLTGHEDGTVRFWNATDVVLTLLYKFNTSVLFTGEHLDVLEQPSEDDENEWPPFRKLGTFDPFSDDPRLGVNKVLFCPLSSKLIVAGTAGHVIIASLSAKPKTKQIKPITINIVNDRDGFVWKGHDHLPARTTDISFAIGFQPQNLIQLYPPAAVTALAIYGEWELFAVGTAHGLAVFDYMRVKPVTVKCTLNPNDLSGAGDTPICRRKSFKKSLRESFRRLRRSQRRTNATSPTRNTASEKKKETSSIASSPSGDLSPVELKPVERQVEARPVDDALGSMVRCLYFAKSYIISMQNTTPTLWAGTNNGTVYVFTLAIPADGKRLDEDVNCTLGKEIHLKHRAPVIGITILDGSNVPLPEPFEVVQGLSLGPNVISPHKVVIASEEQFKIFNLPSLKPYCKYKLTAHEGSRVRKTGFAKFTCSMEPAGTHEETCLLCLTNLGDCLVLSIPELRRQLNAAAIKKEDINGISSLTFTKVGEALYLHSSSELQRISLSANRVTKAHCALNLPPNARSFPESNNEETQKQDVIESTTVETENEATQGSQPAPVQRIITENGVIGSTGGEESPAASTNDVNGEDDRQDLSSIGDITIDSVKDHLLNSSLFRNATSSEELHSRLAGLKMEVTSRTSEISTQNQSLVVKTTTVVSQTTNSTTANGEIETNQINETQQMNSTTVEREIRSGTETTTTHATITLPPNVEISTADLANLEITTTTVTTEKSKAPLARPEEIGS</sequence>
<dbReference type="InterPro" id="IPR015943">
    <property type="entry name" value="WD40/YVTN_repeat-like_dom_sf"/>
</dbReference>
<dbReference type="SMART" id="SM00320">
    <property type="entry name" value="WD40"/>
    <property type="match status" value="7"/>
</dbReference>
<dbReference type="Proteomes" id="UP001432146">
    <property type="component" value="Unassembled WGS sequence"/>
</dbReference>
<keyword evidence="15" id="KW-1185">Reference proteome</keyword>
<feature type="region of interest" description="Disordered" evidence="11">
    <location>
        <begin position="662"/>
        <end position="704"/>
    </location>
</feature>
<feature type="region of interest" description="Disordered" evidence="11">
    <location>
        <begin position="949"/>
        <end position="986"/>
    </location>
</feature>
<dbReference type="Pfam" id="PF08596">
    <property type="entry name" value="Lgl_C"/>
    <property type="match status" value="1"/>
</dbReference>
<evidence type="ECO:0000256" key="1">
    <source>
        <dbReference type="ARBA" id="ARBA00004308"/>
    </source>
</evidence>
<dbReference type="GO" id="GO:0051294">
    <property type="term" value="P:establishment of spindle orientation"/>
    <property type="evidence" value="ECO:0007669"/>
    <property type="project" value="TreeGrafter"/>
</dbReference>
<evidence type="ECO:0000256" key="2">
    <source>
        <dbReference type="ARBA" id="ARBA00004496"/>
    </source>
</evidence>
<dbReference type="InterPro" id="IPR019775">
    <property type="entry name" value="WD40_repeat_CS"/>
</dbReference>
<dbReference type="GO" id="GO:0006887">
    <property type="term" value="P:exocytosis"/>
    <property type="evidence" value="ECO:0007669"/>
    <property type="project" value="UniProtKB-KW"/>
</dbReference>
<dbReference type="PANTHER" id="PTHR10241:SF29">
    <property type="entry name" value="LETHAL(2) GIANT LARVAE PROTEIN"/>
    <property type="match status" value="1"/>
</dbReference>
<feature type="compositionally biased region" description="Polar residues" evidence="11">
    <location>
        <begin position="669"/>
        <end position="678"/>
    </location>
</feature>
<feature type="repeat" description="WD" evidence="10">
    <location>
        <begin position="75"/>
        <end position="116"/>
    </location>
</feature>
<keyword evidence="7 10" id="KW-0853">WD repeat</keyword>
<organism evidence="14 15">
    <name type="scientific">Tetragonisca angustula</name>
    <dbReference type="NCBI Taxonomy" id="166442"/>
    <lineage>
        <taxon>Eukaryota</taxon>
        <taxon>Metazoa</taxon>
        <taxon>Ecdysozoa</taxon>
        <taxon>Arthropoda</taxon>
        <taxon>Hexapoda</taxon>
        <taxon>Insecta</taxon>
        <taxon>Pterygota</taxon>
        <taxon>Neoptera</taxon>
        <taxon>Endopterygota</taxon>
        <taxon>Hymenoptera</taxon>
        <taxon>Apocrita</taxon>
        <taxon>Aculeata</taxon>
        <taxon>Apoidea</taxon>
        <taxon>Anthophila</taxon>
        <taxon>Apidae</taxon>
        <taxon>Tetragonisca</taxon>
    </lineage>
</organism>
<evidence type="ECO:0000256" key="8">
    <source>
        <dbReference type="ARBA" id="ARBA00022737"/>
    </source>
</evidence>
<dbReference type="InterPro" id="IPR013905">
    <property type="entry name" value="Lgl_C_dom"/>
</dbReference>
<evidence type="ECO:0000256" key="11">
    <source>
        <dbReference type="SAM" id="MobiDB-lite"/>
    </source>
</evidence>
<protein>
    <recommendedName>
        <fullName evidence="16">Lethal(2) giant larvae protein homolog 1</fullName>
    </recommendedName>
</protein>
<dbReference type="Gene3D" id="2.130.10.10">
    <property type="entry name" value="YVTN repeat-like/Quinoprotein amine dehydrogenase"/>
    <property type="match status" value="2"/>
</dbReference>
<dbReference type="GO" id="GO:0019905">
    <property type="term" value="F:syntaxin binding"/>
    <property type="evidence" value="ECO:0007669"/>
    <property type="project" value="TreeGrafter"/>
</dbReference>
<dbReference type="SUPFAM" id="SSF50978">
    <property type="entry name" value="WD40 repeat-like"/>
    <property type="match status" value="2"/>
</dbReference>
<dbReference type="GO" id="GO:0032878">
    <property type="term" value="P:regulation of establishment or maintenance of cell polarity"/>
    <property type="evidence" value="ECO:0007669"/>
    <property type="project" value="TreeGrafter"/>
</dbReference>
<dbReference type="GO" id="GO:0030864">
    <property type="term" value="C:cortical actin cytoskeleton"/>
    <property type="evidence" value="ECO:0007669"/>
    <property type="project" value="TreeGrafter"/>
</dbReference>
<gene>
    <name evidence="14" type="ORF">QLX08_005108</name>
</gene>
<dbReference type="PRINTS" id="PR00962">
    <property type="entry name" value="LETHAL2GIANT"/>
</dbReference>
<evidence type="ECO:0000256" key="6">
    <source>
        <dbReference type="ARBA" id="ARBA00022553"/>
    </source>
</evidence>